<dbReference type="Proteomes" id="UP000282551">
    <property type="component" value="Chromosome"/>
</dbReference>
<evidence type="ECO:0000313" key="8">
    <source>
        <dbReference type="Proteomes" id="UP000282551"/>
    </source>
</evidence>
<proteinExistence type="predicted"/>
<evidence type="ECO:0000256" key="2">
    <source>
        <dbReference type="ARBA" id="ARBA00022729"/>
    </source>
</evidence>
<keyword evidence="7" id="KW-0560">Oxidoreductase</keyword>
<accession>A0A3S4RDI2</accession>
<gene>
    <name evidence="7" type="primary">fprA_1</name>
    <name evidence="7" type="ORF">NCTC10485_02187</name>
</gene>
<keyword evidence="5" id="KW-0520">NAD</keyword>
<keyword evidence="4" id="KW-0521">NADP</keyword>
<feature type="region of interest" description="Disordered" evidence="6">
    <location>
        <begin position="550"/>
        <end position="574"/>
    </location>
</feature>
<keyword evidence="1" id="KW-0285">Flavoprotein</keyword>
<keyword evidence="2" id="KW-0732">Signal</keyword>
<dbReference type="AlphaFoldDB" id="A0A3S4RDI2"/>
<dbReference type="Gene3D" id="3.50.50.60">
    <property type="entry name" value="FAD/NAD(P)-binding domain"/>
    <property type="match status" value="2"/>
</dbReference>
<evidence type="ECO:0000256" key="5">
    <source>
        <dbReference type="ARBA" id="ARBA00023027"/>
    </source>
</evidence>
<dbReference type="SUPFAM" id="SSF51971">
    <property type="entry name" value="Nucleotide-binding domain"/>
    <property type="match status" value="1"/>
</dbReference>
<dbReference type="EMBL" id="LR134355">
    <property type="protein sequence ID" value="VEG47895.1"/>
    <property type="molecule type" value="Genomic_DNA"/>
</dbReference>
<protein>
    <submittedName>
        <fullName evidence="7">NADPH:adrenodoxin oxidoreductase fprA (NADPH-ferredoxin reductase)</fullName>
        <ecNumber evidence="7">1.18.1.2</ecNumber>
    </submittedName>
</protein>
<dbReference type="PANTHER" id="PTHR46091">
    <property type="entry name" value="BLR7054 PROTEIN"/>
    <property type="match status" value="1"/>
</dbReference>
<dbReference type="PANTHER" id="PTHR46091:SF3">
    <property type="entry name" value="AMINE OXIDASE DOMAIN-CONTAINING PROTEIN"/>
    <property type="match status" value="1"/>
</dbReference>
<reference evidence="7 8" key="1">
    <citation type="submission" date="2018-12" db="EMBL/GenBank/DDBJ databases">
        <authorList>
            <consortium name="Pathogen Informatics"/>
        </authorList>
    </citation>
    <scope>NUCLEOTIDE SEQUENCE [LARGE SCALE GENOMIC DNA]</scope>
    <source>
        <strain evidence="7 8">NCTC10485</strain>
    </source>
</reference>
<evidence type="ECO:0000256" key="3">
    <source>
        <dbReference type="ARBA" id="ARBA00022827"/>
    </source>
</evidence>
<dbReference type="InterPro" id="IPR036188">
    <property type="entry name" value="FAD/NAD-bd_sf"/>
</dbReference>
<name>A0A3S4RDI2_MYCCI</name>
<dbReference type="EC" id="1.18.1.2" evidence="7"/>
<evidence type="ECO:0000256" key="4">
    <source>
        <dbReference type="ARBA" id="ARBA00022857"/>
    </source>
</evidence>
<keyword evidence="8" id="KW-1185">Reference proteome</keyword>
<dbReference type="OrthoDB" id="289202at2"/>
<dbReference type="SUPFAM" id="SSF51905">
    <property type="entry name" value="FAD/NAD(P)-binding domain"/>
    <property type="match status" value="2"/>
</dbReference>
<dbReference type="InterPro" id="IPR052206">
    <property type="entry name" value="Retinol_saturase"/>
</dbReference>
<sequence length="610" mass="65751">MTSPAWKARKRSRPRISEARILFSPAELLSRTDIAEPALEKLRESRIREVVVLGRRSHLNAAFANAELEELAHLTDVDIVVDPADLAQATEHLASASGPVRRKHAALTGFADGERGGASRRIVLRFLSSPLELLGTDRVEAMRIGRNHASFDEAGSERAVPTGVDEVLSTGLVLRSIGYRGAPIPGLPFDDAKGVVPNQDGRVTERAGTYVAGWIKRGPTGIIGTNKKCARDTVRSLLHDADAGRIPTTGTLDRAAFTARIHQSCKNIVDIDGWRSIDGHERETGAATGRPRAKLTEVPALLDAAVAPRRGTRGAKRYDVIVVGSGLGGMTSAACLAASGKSVLVLEQHEILGGCSQTFRRKGSWEFDCGVHYVGGCVRGSDGMIATMLRGLGIEDRIEWSRMDDDGIDTVMFPDHTFRVPTNWDGFADNLAEAFPEDAKGLRGCVRELQLIGDGADRVNDVPYSYQVLLPLAKRPLEAAAIIRGLQQPIGRMFDRYKLGPHARAALLSLVHLHNTAPSRTPALLVAALLRVFFKEGAFFPTRGGQDLPATSSAALPLPTTTARSTPKSTSRSAWSGWPLYHPTSLRAGRLPANCSPGIPRLWSSEAPTA</sequence>
<evidence type="ECO:0000256" key="1">
    <source>
        <dbReference type="ARBA" id="ARBA00022630"/>
    </source>
</evidence>
<organism evidence="7 8">
    <name type="scientific">Mycolicibacterium chitae</name>
    <name type="common">Mycobacterium chitae</name>
    <dbReference type="NCBI Taxonomy" id="1792"/>
    <lineage>
        <taxon>Bacteria</taxon>
        <taxon>Bacillati</taxon>
        <taxon>Actinomycetota</taxon>
        <taxon>Actinomycetes</taxon>
        <taxon>Mycobacteriales</taxon>
        <taxon>Mycobacteriaceae</taxon>
        <taxon>Mycolicibacterium</taxon>
    </lineage>
</organism>
<dbReference type="GO" id="GO:0004324">
    <property type="term" value="F:ferredoxin-NADP+ reductase activity"/>
    <property type="evidence" value="ECO:0007669"/>
    <property type="project" value="UniProtKB-EC"/>
</dbReference>
<evidence type="ECO:0000313" key="7">
    <source>
        <dbReference type="EMBL" id="VEG47895.1"/>
    </source>
</evidence>
<keyword evidence="3" id="KW-0274">FAD</keyword>
<evidence type="ECO:0000256" key="6">
    <source>
        <dbReference type="SAM" id="MobiDB-lite"/>
    </source>
</evidence>
<dbReference type="Pfam" id="PF13450">
    <property type="entry name" value="NAD_binding_8"/>
    <property type="match status" value="1"/>
</dbReference>